<proteinExistence type="predicted"/>
<keyword evidence="2" id="KW-0539">Nucleus</keyword>
<gene>
    <name evidence="5" type="ORF">C8Q71DRAFT_777781</name>
</gene>
<dbReference type="GeneID" id="72005470"/>
<dbReference type="InterPro" id="IPR021858">
    <property type="entry name" value="Fun_TF"/>
</dbReference>
<dbReference type="Proteomes" id="UP000814176">
    <property type="component" value="Unassembled WGS sequence"/>
</dbReference>
<evidence type="ECO:0000256" key="3">
    <source>
        <dbReference type="SAM" id="MobiDB-lite"/>
    </source>
</evidence>
<comment type="caution">
    <text evidence="5">The sequence shown here is derived from an EMBL/GenBank/DDBJ whole genome shotgun (WGS) entry which is preliminary data.</text>
</comment>
<dbReference type="SUPFAM" id="SSF57701">
    <property type="entry name" value="Zn2/Cys6 DNA-binding domain"/>
    <property type="match status" value="1"/>
</dbReference>
<evidence type="ECO:0000313" key="5">
    <source>
        <dbReference type="EMBL" id="KAH9832190.1"/>
    </source>
</evidence>
<dbReference type="PANTHER" id="PTHR37534">
    <property type="entry name" value="TRANSCRIPTIONAL ACTIVATOR PROTEIN UGA3"/>
    <property type="match status" value="1"/>
</dbReference>
<feature type="region of interest" description="Disordered" evidence="3">
    <location>
        <begin position="103"/>
        <end position="158"/>
    </location>
</feature>
<dbReference type="PANTHER" id="PTHR37534:SF20">
    <property type="entry name" value="PRO1A C6 ZINK-FINGER PROTEIN"/>
    <property type="match status" value="1"/>
</dbReference>
<dbReference type="InterPro" id="IPR001138">
    <property type="entry name" value="Zn2Cys6_DnaBD"/>
</dbReference>
<dbReference type="InterPro" id="IPR036864">
    <property type="entry name" value="Zn2-C6_fun-type_DNA-bd_sf"/>
</dbReference>
<dbReference type="PROSITE" id="PS50048">
    <property type="entry name" value="ZN2_CY6_FUNGAL_2"/>
    <property type="match status" value="1"/>
</dbReference>
<comment type="subcellular location">
    <subcellularLocation>
        <location evidence="1">Nucleus</location>
    </subcellularLocation>
</comment>
<dbReference type="EMBL" id="JADCUA010000022">
    <property type="protein sequence ID" value="KAH9832190.1"/>
    <property type="molecule type" value="Genomic_DNA"/>
</dbReference>
<dbReference type="Gene3D" id="4.10.240.10">
    <property type="entry name" value="Zn(2)-C6 fungal-type DNA-binding domain"/>
    <property type="match status" value="1"/>
</dbReference>
<dbReference type="PROSITE" id="PS00463">
    <property type="entry name" value="ZN2_CY6_FUNGAL_1"/>
    <property type="match status" value="1"/>
</dbReference>
<dbReference type="RefSeq" id="XP_047775209.1">
    <property type="nucleotide sequence ID" value="XM_047924738.1"/>
</dbReference>
<accession>A0ABQ8K5K1</accession>
<evidence type="ECO:0000256" key="1">
    <source>
        <dbReference type="ARBA" id="ARBA00004123"/>
    </source>
</evidence>
<name>A0ABQ8K5K1_9APHY</name>
<evidence type="ECO:0000256" key="2">
    <source>
        <dbReference type="ARBA" id="ARBA00023242"/>
    </source>
</evidence>
<protein>
    <submittedName>
        <fullName evidence="5">Fungal-specific transcription factor domain-containing protein</fullName>
    </submittedName>
</protein>
<evidence type="ECO:0000313" key="6">
    <source>
        <dbReference type="Proteomes" id="UP000814176"/>
    </source>
</evidence>
<keyword evidence="6" id="KW-1185">Reference proteome</keyword>
<sequence>MDHTSGGLPIESLSQTFSVMADSLPYPSPSQYIPPSYFTQPHGPGHMHVVAPPTRQDTTTQRKRPKYTRSKTGCLTCRAKKIKCDESKPNCLRCTHGQRECTWPEGVPARKKPAPKREPAMDTGLETRPSTAGSSGVSESSTPSTRGVTPPLKREPADVGLPALVSRRHSDPSIQLPTMNDMTAMRRQSVAVPSGSTHLYPVNASPHTQLLPAIPEVSTSYSASQYHHNYTSNSQQYAHPSASLVLPRLGSHHSHMHSMRSVAPSQNPAHHWSPPLLTEPDPLGPYFTSPQERNLIHHYLQNAMSFIMAVPSIKNPVAKANLDLILGRTRGVDLAVEALRMALLGTAAVHQSFLCSRGLAHGGADEAMQLALTYRAKSNQLLSLACRSAESATDDAALGAAAAICLVDIFSSGRDWSEPLDKAKKLVHSRGGPAVLLARSSHAPLSRLLLEIVALYELFGCLVKAEVPTLLAPSVNNWWLEQTSSADTQSHVEEGFGMSREFVPELARVVAFVARALNPRSPGEEAQAGSPPATDVATEARALYRSIGDWSSSRGVAPARVGAGDRIYQNAAQIVLLREILHVPPEDEVVQQHADIILSLCLSCGQSNMSVDLNWPVIIAGSQMYGSDRTRVLAVFESFRKQCCYEIETAEYIVLQVWKRLDDKQPRADWRSVMEDNDLKHLIL</sequence>
<evidence type="ECO:0000259" key="4">
    <source>
        <dbReference type="PROSITE" id="PS50048"/>
    </source>
</evidence>
<dbReference type="CDD" id="cd00067">
    <property type="entry name" value="GAL4"/>
    <property type="match status" value="1"/>
</dbReference>
<dbReference type="SMART" id="SM00066">
    <property type="entry name" value="GAL4"/>
    <property type="match status" value="1"/>
</dbReference>
<organism evidence="5 6">
    <name type="scientific">Rhodofomes roseus</name>
    <dbReference type="NCBI Taxonomy" id="34475"/>
    <lineage>
        <taxon>Eukaryota</taxon>
        <taxon>Fungi</taxon>
        <taxon>Dikarya</taxon>
        <taxon>Basidiomycota</taxon>
        <taxon>Agaricomycotina</taxon>
        <taxon>Agaricomycetes</taxon>
        <taxon>Polyporales</taxon>
        <taxon>Rhodofomes</taxon>
    </lineage>
</organism>
<reference evidence="5 6" key="1">
    <citation type="journal article" date="2021" name="Environ. Microbiol.">
        <title>Gene family expansions and transcriptome signatures uncover fungal adaptations to wood decay.</title>
        <authorList>
            <person name="Hage H."/>
            <person name="Miyauchi S."/>
            <person name="Viragh M."/>
            <person name="Drula E."/>
            <person name="Min B."/>
            <person name="Chaduli D."/>
            <person name="Navarro D."/>
            <person name="Favel A."/>
            <person name="Norest M."/>
            <person name="Lesage-Meessen L."/>
            <person name="Balint B."/>
            <person name="Merenyi Z."/>
            <person name="de Eugenio L."/>
            <person name="Morin E."/>
            <person name="Martinez A.T."/>
            <person name="Baldrian P."/>
            <person name="Stursova M."/>
            <person name="Martinez M.J."/>
            <person name="Novotny C."/>
            <person name="Magnuson J.K."/>
            <person name="Spatafora J.W."/>
            <person name="Maurice S."/>
            <person name="Pangilinan J."/>
            <person name="Andreopoulos W."/>
            <person name="LaButti K."/>
            <person name="Hundley H."/>
            <person name="Na H."/>
            <person name="Kuo A."/>
            <person name="Barry K."/>
            <person name="Lipzen A."/>
            <person name="Henrissat B."/>
            <person name="Riley R."/>
            <person name="Ahrendt S."/>
            <person name="Nagy L.G."/>
            <person name="Grigoriev I.V."/>
            <person name="Martin F."/>
            <person name="Rosso M.N."/>
        </authorList>
    </citation>
    <scope>NUCLEOTIDE SEQUENCE [LARGE SCALE GENOMIC DNA]</scope>
    <source>
        <strain evidence="5 6">CIRM-BRFM 1785</strain>
    </source>
</reference>
<feature type="compositionally biased region" description="Low complexity" evidence="3">
    <location>
        <begin position="129"/>
        <end position="145"/>
    </location>
</feature>
<dbReference type="Pfam" id="PF11951">
    <property type="entry name" value="Fungal_trans_2"/>
    <property type="match status" value="1"/>
</dbReference>
<dbReference type="Pfam" id="PF00172">
    <property type="entry name" value="Zn_clus"/>
    <property type="match status" value="1"/>
</dbReference>
<feature type="domain" description="Zn(2)-C6 fungal-type" evidence="4">
    <location>
        <begin position="73"/>
        <end position="103"/>
    </location>
</feature>